<dbReference type="EMBL" id="JABCRI010000010">
    <property type="protein sequence ID" value="KAF8399979.1"/>
    <property type="molecule type" value="Genomic_DNA"/>
</dbReference>
<dbReference type="Proteomes" id="UP000655225">
    <property type="component" value="Unassembled WGS sequence"/>
</dbReference>
<accession>A0A835DH74</accession>
<reference evidence="2 3" key="1">
    <citation type="submission" date="2020-04" db="EMBL/GenBank/DDBJ databases">
        <title>Plant Genome Project.</title>
        <authorList>
            <person name="Zhang R.-G."/>
        </authorList>
    </citation>
    <scope>NUCLEOTIDE SEQUENCE [LARGE SCALE GENOMIC DNA]</scope>
    <source>
        <strain evidence="2">YNK0</strain>
        <tissue evidence="2">Leaf</tissue>
    </source>
</reference>
<name>A0A835DH74_TETSI</name>
<dbReference type="AlphaFoldDB" id="A0A835DH74"/>
<feature type="region of interest" description="Disordered" evidence="1">
    <location>
        <begin position="7"/>
        <end position="40"/>
    </location>
</feature>
<organism evidence="2 3">
    <name type="scientific">Tetracentron sinense</name>
    <name type="common">Spur-leaf</name>
    <dbReference type="NCBI Taxonomy" id="13715"/>
    <lineage>
        <taxon>Eukaryota</taxon>
        <taxon>Viridiplantae</taxon>
        <taxon>Streptophyta</taxon>
        <taxon>Embryophyta</taxon>
        <taxon>Tracheophyta</taxon>
        <taxon>Spermatophyta</taxon>
        <taxon>Magnoliopsida</taxon>
        <taxon>Trochodendrales</taxon>
        <taxon>Trochodendraceae</taxon>
        <taxon>Tetracentron</taxon>
    </lineage>
</organism>
<comment type="caution">
    <text evidence="2">The sequence shown here is derived from an EMBL/GenBank/DDBJ whole genome shotgun (WGS) entry which is preliminary data.</text>
</comment>
<evidence type="ECO:0000313" key="2">
    <source>
        <dbReference type="EMBL" id="KAF8399979.1"/>
    </source>
</evidence>
<dbReference type="PANTHER" id="PTHR35280">
    <property type="entry name" value="F17L21.9"/>
    <property type="match status" value="1"/>
</dbReference>
<keyword evidence="3" id="KW-1185">Reference proteome</keyword>
<dbReference type="OrthoDB" id="782808at2759"/>
<gene>
    <name evidence="2" type="ORF">HHK36_015852</name>
</gene>
<sequence length="177" mass="19352">MISVAILSSSGDGHEMTTLDSLKEDKSSKPPQPPSETKELPCSAIVIVEAKDETVHEPGSSSTETGTEEIVRELRKVKRQNSITHWLLSVMIILTAVWQLSEVSLILAVKNRVTDPFRSFGSMVKGMLKVCGVNERVEAKMKPSSSTKKPQIEAPSLPAFKIPELDLPVLGLNSEED</sequence>
<dbReference type="OMA" id="DETVHEP"/>
<proteinExistence type="predicted"/>
<evidence type="ECO:0000256" key="1">
    <source>
        <dbReference type="SAM" id="MobiDB-lite"/>
    </source>
</evidence>
<protein>
    <submittedName>
        <fullName evidence="2">Uncharacterized protein</fullName>
    </submittedName>
</protein>
<evidence type="ECO:0000313" key="3">
    <source>
        <dbReference type="Proteomes" id="UP000655225"/>
    </source>
</evidence>
<feature type="compositionally biased region" description="Basic and acidic residues" evidence="1">
    <location>
        <begin position="12"/>
        <end position="28"/>
    </location>
</feature>
<dbReference type="PANTHER" id="PTHR35280:SF1">
    <property type="entry name" value="F17L21.9"/>
    <property type="match status" value="1"/>
</dbReference>